<keyword evidence="2" id="KW-1185">Reference proteome</keyword>
<proteinExistence type="predicted"/>
<gene>
    <name evidence="1" type="ORF">UK23_14725</name>
</gene>
<dbReference type="EMBL" id="JYJG01000087">
    <property type="protein sequence ID" value="KJK49231.1"/>
    <property type="molecule type" value="Genomic_DNA"/>
</dbReference>
<evidence type="ECO:0000313" key="1">
    <source>
        <dbReference type="EMBL" id="KJK49231.1"/>
    </source>
</evidence>
<protein>
    <submittedName>
        <fullName evidence="1">Uncharacterized protein</fullName>
    </submittedName>
</protein>
<dbReference type="PATRIC" id="fig|68170.10.peg.3160"/>
<evidence type="ECO:0000313" key="2">
    <source>
        <dbReference type="Proteomes" id="UP000033393"/>
    </source>
</evidence>
<dbReference type="Proteomes" id="UP000033393">
    <property type="component" value="Unassembled WGS sequence"/>
</dbReference>
<organism evidence="1 2">
    <name type="scientific">Lentzea aerocolonigenes</name>
    <name type="common">Lechevalieria aerocolonigenes</name>
    <name type="synonym">Saccharothrix aerocolonigenes</name>
    <dbReference type="NCBI Taxonomy" id="68170"/>
    <lineage>
        <taxon>Bacteria</taxon>
        <taxon>Bacillati</taxon>
        <taxon>Actinomycetota</taxon>
        <taxon>Actinomycetes</taxon>
        <taxon>Pseudonocardiales</taxon>
        <taxon>Pseudonocardiaceae</taxon>
        <taxon>Lentzea</taxon>
    </lineage>
</organism>
<comment type="caution">
    <text evidence="1">The sequence shown here is derived from an EMBL/GenBank/DDBJ whole genome shotgun (WGS) entry which is preliminary data.</text>
</comment>
<reference evidence="1 2" key="1">
    <citation type="submission" date="2015-02" db="EMBL/GenBank/DDBJ databases">
        <authorList>
            <person name="Ju K.-S."/>
            <person name="Doroghazi J.R."/>
            <person name="Metcalf W."/>
        </authorList>
    </citation>
    <scope>NUCLEOTIDE SEQUENCE [LARGE SCALE GENOMIC DNA]</scope>
    <source>
        <strain evidence="1 2">NRRL B-16140</strain>
    </source>
</reference>
<accession>A0A0F0H2X6</accession>
<name>A0A0F0H2X6_LENAE</name>
<sequence length="86" mass="9837">MQPAIGLQPRSRPMRWSSPAVGLRDVRELIRRLAEVAEELCFGHPEVDLACGATQSHHGDRYDDGQQDEYRDYDEHGDLLVVVRSY</sequence>
<dbReference type="AlphaFoldDB" id="A0A0F0H2X6"/>